<evidence type="ECO:0000256" key="1">
    <source>
        <dbReference type="SAM" id="MobiDB-lite"/>
    </source>
</evidence>
<sequence>MPLPDSTVAAWTGSPQSFLDDESPSPYTHPNEPISRSDVLRHRHNFRLQDNSYRTLSWRPFGHAARELVQPDLSPWLERGHVQTSKGLTRGDFVPDVPDHLGTLRGRGRISANEMIRLGPSRDSTVRMLNFCMQDVRGSLLGRPGVTL</sequence>
<evidence type="ECO:0000313" key="2">
    <source>
        <dbReference type="EMBL" id="KAK4149441.1"/>
    </source>
</evidence>
<dbReference type="AlphaFoldDB" id="A0AAN6VEL9"/>
<protein>
    <submittedName>
        <fullName evidence="2">Uncharacterized protein</fullName>
    </submittedName>
</protein>
<evidence type="ECO:0000313" key="3">
    <source>
        <dbReference type="Proteomes" id="UP001302745"/>
    </source>
</evidence>
<name>A0AAN6VEL9_9PEZI</name>
<gene>
    <name evidence="2" type="ORF">C8A00DRAFT_46941</name>
</gene>
<proteinExistence type="predicted"/>
<feature type="region of interest" description="Disordered" evidence="1">
    <location>
        <begin position="1"/>
        <end position="36"/>
    </location>
</feature>
<organism evidence="2 3">
    <name type="scientific">Chaetomidium leptoderma</name>
    <dbReference type="NCBI Taxonomy" id="669021"/>
    <lineage>
        <taxon>Eukaryota</taxon>
        <taxon>Fungi</taxon>
        <taxon>Dikarya</taxon>
        <taxon>Ascomycota</taxon>
        <taxon>Pezizomycotina</taxon>
        <taxon>Sordariomycetes</taxon>
        <taxon>Sordariomycetidae</taxon>
        <taxon>Sordariales</taxon>
        <taxon>Chaetomiaceae</taxon>
        <taxon>Chaetomidium</taxon>
    </lineage>
</organism>
<dbReference type="Proteomes" id="UP001302745">
    <property type="component" value="Unassembled WGS sequence"/>
</dbReference>
<reference evidence="2" key="2">
    <citation type="submission" date="2023-05" db="EMBL/GenBank/DDBJ databases">
        <authorList>
            <consortium name="Lawrence Berkeley National Laboratory"/>
            <person name="Steindorff A."/>
            <person name="Hensen N."/>
            <person name="Bonometti L."/>
            <person name="Westerberg I."/>
            <person name="Brannstrom I.O."/>
            <person name="Guillou S."/>
            <person name="Cros-Aarteil S."/>
            <person name="Calhoun S."/>
            <person name="Haridas S."/>
            <person name="Kuo A."/>
            <person name="Mondo S."/>
            <person name="Pangilinan J."/>
            <person name="Riley R."/>
            <person name="Labutti K."/>
            <person name="Andreopoulos B."/>
            <person name="Lipzen A."/>
            <person name="Chen C."/>
            <person name="Yanf M."/>
            <person name="Daum C."/>
            <person name="Ng V."/>
            <person name="Clum A."/>
            <person name="Ohm R."/>
            <person name="Martin F."/>
            <person name="Silar P."/>
            <person name="Natvig D."/>
            <person name="Lalanne C."/>
            <person name="Gautier V."/>
            <person name="Ament-Velasquez S.L."/>
            <person name="Kruys A."/>
            <person name="Hutchinson M.I."/>
            <person name="Powell A.J."/>
            <person name="Barry K."/>
            <person name="Miller A.N."/>
            <person name="Grigoriev I.V."/>
            <person name="Debuchy R."/>
            <person name="Gladieux P."/>
            <person name="Thoren M.H."/>
            <person name="Johannesson H."/>
        </authorList>
    </citation>
    <scope>NUCLEOTIDE SEQUENCE</scope>
    <source>
        <strain evidence="2">CBS 538.74</strain>
    </source>
</reference>
<dbReference type="EMBL" id="MU857159">
    <property type="protein sequence ID" value="KAK4149441.1"/>
    <property type="molecule type" value="Genomic_DNA"/>
</dbReference>
<comment type="caution">
    <text evidence="2">The sequence shown here is derived from an EMBL/GenBank/DDBJ whole genome shotgun (WGS) entry which is preliminary data.</text>
</comment>
<keyword evidence="3" id="KW-1185">Reference proteome</keyword>
<reference evidence="2" key="1">
    <citation type="journal article" date="2023" name="Mol. Phylogenet. Evol.">
        <title>Genome-scale phylogeny and comparative genomics of the fungal order Sordariales.</title>
        <authorList>
            <person name="Hensen N."/>
            <person name="Bonometti L."/>
            <person name="Westerberg I."/>
            <person name="Brannstrom I.O."/>
            <person name="Guillou S."/>
            <person name="Cros-Aarteil S."/>
            <person name="Calhoun S."/>
            <person name="Haridas S."/>
            <person name="Kuo A."/>
            <person name="Mondo S."/>
            <person name="Pangilinan J."/>
            <person name="Riley R."/>
            <person name="LaButti K."/>
            <person name="Andreopoulos B."/>
            <person name="Lipzen A."/>
            <person name="Chen C."/>
            <person name="Yan M."/>
            <person name="Daum C."/>
            <person name="Ng V."/>
            <person name="Clum A."/>
            <person name="Steindorff A."/>
            <person name="Ohm R.A."/>
            <person name="Martin F."/>
            <person name="Silar P."/>
            <person name="Natvig D.O."/>
            <person name="Lalanne C."/>
            <person name="Gautier V."/>
            <person name="Ament-Velasquez S.L."/>
            <person name="Kruys A."/>
            <person name="Hutchinson M.I."/>
            <person name="Powell A.J."/>
            <person name="Barry K."/>
            <person name="Miller A.N."/>
            <person name="Grigoriev I.V."/>
            <person name="Debuchy R."/>
            <person name="Gladieux P."/>
            <person name="Hiltunen Thoren M."/>
            <person name="Johannesson H."/>
        </authorList>
    </citation>
    <scope>NUCLEOTIDE SEQUENCE</scope>
    <source>
        <strain evidence="2">CBS 538.74</strain>
    </source>
</reference>
<accession>A0AAN6VEL9</accession>